<dbReference type="GeneID" id="29078392"/>
<keyword evidence="1" id="KW-0472">Membrane</keyword>
<keyword evidence="1" id="KW-0812">Transmembrane</keyword>
<keyword evidence="3" id="KW-1185">Reference proteome</keyword>
<reference evidence="3" key="1">
    <citation type="submission" date="2016-07" db="EMBL/GenBank/DDBJ databases">
        <authorList>
            <person name="Florea S."/>
            <person name="Webb J.S."/>
            <person name="Jaromczyk J."/>
            <person name="Schardl C.L."/>
        </authorList>
    </citation>
    <scope>NUCLEOTIDE SEQUENCE [LARGE SCALE GENOMIC DNA]</scope>
</reference>
<dbReference type="RefSeq" id="YP_009277945.1">
    <property type="nucleotide sequence ID" value="NC_031004.1"/>
</dbReference>
<feature type="transmembrane region" description="Helical" evidence="1">
    <location>
        <begin position="21"/>
        <end position="42"/>
    </location>
</feature>
<accession>A0A1C9EI16</accession>
<dbReference type="KEGG" id="vg:29078392"/>
<dbReference type="EMBL" id="KX557282">
    <property type="protein sequence ID" value="AON97390.1"/>
    <property type="molecule type" value="Genomic_DNA"/>
</dbReference>
<evidence type="ECO:0000313" key="3">
    <source>
        <dbReference type="Proteomes" id="UP000201968"/>
    </source>
</evidence>
<gene>
    <name evidence="2" type="primary">27</name>
    <name evidence="2" type="ORF">SEA_NYCEIRAE_27</name>
</gene>
<feature type="transmembrane region" description="Helical" evidence="1">
    <location>
        <begin position="62"/>
        <end position="82"/>
    </location>
</feature>
<dbReference type="Proteomes" id="UP000201968">
    <property type="component" value="Segment"/>
</dbReference>
<name>A0A1C9EI16_9CAUD</name>
<dbReference type="OrthoDB" id="17590at10239"/>
<evidence type="ECO:0000313" key="2">
    <source>
        <dbReference type="EMBL" id="AON97390.1"/>
    </source>
</evidence>
<keyword evidence="1" id="KW-1133">Transmembrane helix</keyword>
<feature type="transmembrane region" description="Helical" evidence="1">
    <location>
        <begin position="130"/>
        <end position="149"/>
    </location>
</feature>
<evidence type="ECO:0000256" key="1">
    <source>
        <dbReference type="SAM" id="Phobius"/>
    </source>
</evidence>
<proteinExistence type="predicted"/>
<feature type="transmembrane region" description="Helical" evidence="1">
    <location>
        <begin position="89"/>
        <end position="110"/>
    </location>
</feature>
<protein>
    <submittedName>
        <fullName evidence="2">Uncharacterized protein</fullName>
    </submittedName>
</protein>
<sequence>MIRDPGPSRRISDLIHLRVSLIWPEVVAIQACVLLAAVLRGLDYLIPPDGNTTTLSVVERIVSIETCGVLFLAGGLMGLLGLVLRRPPLIPFTSIAHVILLATYGGFAVGAFFETFGRDPIEGWRTPVDWLLVFVVIHWGFADASIDAWRDDRDARRSAGAR</sequence>
<organism evidence="2 3">
    <name type="scientific">Gordonia phage Nyceirae</name>
    <dbReference type="NCBI Taxonomy" id="1887651"/>
    <lineage>
        <taxon>Viruses</taxon>
        <taxon>Duplodnaviria</taxon>
        <taxon>Heunggongvirae</taxon>
        <taxon>Uroviricota</taxon>
        <taxon>Caudoviricetes</taxon>
        <taxon>Nyceiraevirus</taxon>
        <taxon>Nyceiraevirus nyceirae</taxon>
    </lineage>
</organism>